<dbReference type="RefSeq" id="WP_160764371.1">
    <property type="nucleotide sequence ID" value="NZ_WUPT01000002.1"/>
</dbReference>
<dbReference type="Proteomes" id="UP000480350">
    <property type="component" value="Unassembled WGS sequence"/>
</dbReference>
<sequence>MTKFFLIIAALGVIPAGLSYGASPAATMELLFAIPVEGVNETHIFRAIMGLYLASAVFWASGAMSSALRTPALWGVAVFMLGLAAGRILSVVVDGTPHPLLLGYILIELVVGGLALMLLRRDTA</sequence>
<proteinExistence type="predicted"/>
<dbReference type="AlphaFoldDB" id="A0A7C9IGN9"/>
<feature type="transmembrane region" description="Helical" evidence="1">
    <location>
        <begin position="72"/>
        <end position="93"/>
    </location>
</feature>
<name>A0A7C9IGN9_9RHOB</name>
<keyword evidence="1" id="KW-0812">Transmembrane</keyword>
<comment type="caution">
    <text evidence="2">The sequence shown here is derived from an EMBL/GenBank/DDBJ whole genome shotgun (WGS) entry which is preliminary data.</text>
</comment>
<gene>
    <name evidence="2" type="ORF">GQ651_11380</name>
</gene>
<feature type="transmembrane region" description="Helical" evidence="1">
    <location>
        <begin position="99"/>
        <end position="119"/>
    </location>
</feature>
<protein>
    <submittedName>
        <fullName evidence="2">DUF4345 domain-containing protein</fullName>
    </submittedName>
</protein>
<evidence type="ECO:0000313" key="2">
    <source>
        <dbReference type="EMBL" id="MXQ08448.1"/>
    </source>
</evidence>
<keyword evidence="1" id="KW-1133">Transmembrane helix</keyword>
<evidence type="ECO:0000313" key="3">
    <source>
        <dbReference type="Proteomes" id="UP000480350"/>
    </source>
</evidence>
<reference evidence="2 3" key="2">
    <citation type="submission" date="2020-03" db="EMBL/GenBank/DDBJ databases">
        <title>Kangsaoukella pontilimi gen. nov., sp. nov., a new member of the family Rhodobacteraceae isolated from a tidal mudflat.</title>
        <authorList>
            <person name="Kim I.S."/>
        </authorList>
    </citation>
    <scope>NUCLEOTIDE SEQUENCE [LARGE SCALE GENOMIC DNA]</scope>
    <source>
        <strain evidence="2 3">GH1-50</strain>
    </source>
</reference>
<keyword evidence="1" id="KW-0472">Membrane</keyword>
<reference evidence="2 3" key="1">
    <citation type="submission" date="2019-12" db="EMBL/GenBank/DDBJ databases">
        <authorList>
            <person name="Lee S.D."/>
        </authorList>
    </citation>
    <scope>NUCLEOTIDE SEQUENCE [LARGE SCALE GENOMIC DNA]</scope>
    <source>
        <strain evidence="2 3">GH1-50</strain>
    </source>
</reference>
<dbReference type="Pfam" id="PF14248">
    <property type="entry name" value="DUF4345"/>
    <property type="match status" value="1"/>
</dbReference>
<dbReference type="InterPro" id="IPR025597">
    <property type="entry name" value="DUF4345"/>
</dbReference>
<organism evidence="2 3">
    <name type="scientific">Kangsaoukella pontilimi</name>
    <dbReference type="NCBI Taxonomy" id="2691042"/>
    <lineage>
        <taxon>Bacteria</taxon>
        <taxon>Pseudomonadati</taxon>
        <taxon>Pseudomonadota</taxon>
        <taxon>Alphaproteobacteria</taxon>
        <taxon>Rhodobacterales</taxon>
        <taxon>Paracoccaceae</taxon>
        <taxon>Kangsaoukella</taxon>
    </lineage>
</organism>
<evidence type="ECO:0000256" key="1">
    <source>
        <dbReference type="SAM" id="Phobius"/>
    </source>
</evidence>
<accession>A0A7C9IGN9</accession>
<keyword evidence="3" id="KW-1185">Reference proteome</keyword>
<feature type="transmembrane region" description="Helical" evidence="1">
    <location>
        <begin position="43"/>
        <end position="60"/>
    </location>
</feature>
<dbReference type="EMBL" id="WUPT01000002">
    <property type="protein sequence ID" value="MXQ08448.1"/>
    <property type="molecule type" value="Genomic_DNA"/>
</dbReference>